<reference evidence="1" key="1">
    <citation type="submission" date="2023-03" db="EMBL/GenBank/DDBJ databases">
        <title>Massive genome expansion in bonnet fungi (Mycena s.s.) driven by repeated elements and novel gene families across ecological guilds.</title>
        <authorList>
            <consortium name="Lawrence Berkeley National Laboratory"/>
            <person name="Harder C.B."/>
            <person name="Miyauchi S."/>
            <person name="Viragh M."/>
            <person name="Kuo A."/>
            <person name="Thoen E."/>
            <person name="Andreopoulos B."/>
            <person name="Lu D."/>
            <person name="Skrede I."/>
            <person name="Drula E."/>
            <person name="Henrissat B."/>
            <person name="Morin E."/>
            <person name="Kohler A."/>
            <person name="Barry K."/>
            <person name="LaButti K."/>
            <person name="Morin E."/>
            <person name="Salamov A."/>
            <person name="Lipzen A."/>
            <person name="Mereny Z."/>
            <person name="Hegedus B."/>
            <person name="Baldrian P."/>
            <person name="Stursova M."/>
            <person name="Weitz H."/>
            <person name="Taylor A."/>
            <person name="Grigoriev I.V."/>
            <person name="Nagy L.G."/>
            <person name="Martin F."/>
            <person name="Kauserud H."/>
        </authorList>
    </citation>
    <scope>NUCLEOTIDE SEQUENCE</scope>
    <source>
        <strain evidence="1">CBHHK002</strain>
    </source>
</reference>
<evidence type="ECO:0000313" key="2">
    <source>
        <dbReference type="Proteomes" id="UP001218218"/>
    </source>
</evidence>
<keyword evidence="2" id="KW-1185">Reference proteome</keyword>
<dbReference type="EMBL" id="JARIHO010000002">
    <property type="protein sequence ID" value="KAJ7366659.1"/>
    <property type="molecule type" value="Genomic_DNA"/>
</dbReference>
<proteinExistence type="predicted"/>
<dbReference type="AlphaFoldDB" id="A0AAD7ARL6"/>
<accession>A0AAD7ARL6</accession>
<sequence length="298" mass="33377">MPASTLVDSTNSLKRSCSARFDRAEPAHKKQCSNDRQARCREERPAKSQTPVCDLEKLLRRLTKSVDHATVKALKGLVTGKEQGPSMTAMVQSIIEHVKDIVAERSEDLQGSAKLLQAELYLEWLREYTFVITAVQNVLRAKTSIATGKTLFSILFHLIDEFISAVDAYQDGWSHTGPVERCSWVMTLVEEANDSSTDKRSVLAVRAAEAHLRRFDAVMALAVKRFKSECTEYWELSKAIGRKQETLARSCCLLSEQTGFGDADDMGFGLLVTTREAMLKWKEQASKDCEPEDSGYET</sequence>
<organism evidence="1 2">
    <name type="scientific">Mycena albidolilacea</name>
    <dbReference type="NCBI Taxonomy" id="1033008"/>
    <lineage>
        <taxon>Eukaryota</taxon>
        <taxon>Fungi</taxon>
        <taxon>Dikarya</taxon>
        <taxon>Basidiomycota</taxon>
        <taxon>Agaricomycotina</taxon>
        <taxon>Agaricomycetes</taxon>
        <taxon>Agaricomycetidae</taxon>
        <taxon>Agaricales</taxon>
        <taxon>Marasmiineae</taxon>
        <taxon>Mycenaceae</taxon>
        <taxon>Mycena</taxon>
    </lineage>
</organism>
<dbReference type="Proteomes" id="UP001218218">
    <property type="component" value="Unassembled WGS sequence"/>
</dbReference>
<evidence type="ECO:0000313" key="1">
    <source>
        <dbReference type="EMBL" id="KAJ7366659.1"/>
    </source>
</evidence>
<protein>
    <submittedName>
        <fullName evidence="1">Uncharacterized protein</fullName>
    </submittedName>
</protein>
<name>A0AAD7ARL6_9AGAR</name>
<comment type="caution">
    <text evidence="1">The sequence shown here is derived from an EMBL/GenBank/DDBJ whole genome shotgun (WGS) entry which is preliminary data.</text>
</comment>
<gene>
    <name evidence="1" type="ORF">DFH08DRAFT_764002</name>
</gene>